<proteinExistence type="predicted"/>
<evidence type="ECO:0000256" key="1">
    <source>
        <dbReference type="SAM" id="MobiDB-lite"/>
    </source>
</evidence>
<feature type="region of interest" description="Disordered" evidence="1">
    <location>
        <begin position="1"/>
        <end position="54"/>
    </location>
</feature>
<feature type="region of interest" description="Disordered" evidence="1">
    <location>
        <begin position="226"/>
        <end position="275"/>
    </location>
</feature>
<feature type="compositionally biased region" description="Low complexity" evidence="1">
    <location>
        <begin position="1"/>
        <end position="15"/>
    </location>
</feature>
<reference evidence="2 3" key="1">
    <citation type="submission" date="2019-10" db="EMBL/GenBank/DDBJ databases">
        <authorList>
            <person name="Palmer J.M."/>
        </authorList>
    </citation>
    <scope>NUCLEOTIDE SEQUENCE [LARGE SCALE GENOMIC DNA]</scope>
    <source>
        <strain evidence="2 3">TWF730</strain>
    </source>
</reference>
<sequence>MPRSSHSSSYHSSSGSGSGSGSGGPSHHYQGYSHQSEYHSSSSQRRDKYSISSGLSEQYRDIRGYIVDVHPDQYPRSMVPEPMLTSASLGIHVERLYPDTPDEAERESAPRFRLREEVIYANDIFEVASKPRLVRADRGETFIYKIRHKHDRDLLSEEIVEEHLVRIPRRRFETGAVVRYERDGRQYEILGAEFLPQEFVWDYKIKRYSASEGGDVKRNAFEGKLSRIDSGDSSHSNMSSSHLTPPSSRHSPPRSREGASPRGSFGSLFDSLLRH</sequence>
<accession>A0AAV9VAB3</accession>
<gene>
    <name evidence="2" type="ORF">TWF730_007498</name>
</gene>
<evidence type="ECO:0000313" key="3">
    <source>
        <dbReference type="Proteomes" id="UP001373714"/>
    </source>
</evidence>
<organism evidence="2 3">
    <name type="scientific">Orbilia blumenaviensis</name>
    <dbReference type="NCBI Taxonomy" id="1796055"/>
    <lineage>
        <taxon>Eukaryota</taxon>
        <taxon>Fungi</taxon>
        <taxon>Dikarya</taxon>
        <taxon>Ascomycota</taxon>
        <taxon>Pezizomycotina</taxon>
        <taxon>Orbiliomycetes</taxon>
        <taxon>Orbiliales</taxon>
        <taxon>Orbiliaceae</taxon>
        <taxon>Orbilia</taxon>
    </lineage>
</organism>
<dbReference type="AlphaFoldDB" id="A0AAV9VAB3"/>
<feature type="compositionally biased region" description="Low complexity" evidence="1">
    <location>
        <begin position="25"/>
        <end position="43"/>
    </location>
</feature>
<feature type="compositionally biased region" description="Low complexity" evidence="1">
    <location>
        <begin position="233"/>
        <end position="250"/>
    </location>
</feature>
<evidence type="ECO:0000313" key="2">
    <source>
        <dbReference type="EMBL" id="KAK6358144.1"/>
    </source>
</evidence>
<protein>
    <submittedName>
        <fullName evidence="2">Uncharacterized protein</fullName>
    </submittedName>
</protein>
<comment type="caution">
    <text evidence="2">The sequence shown here is derived from an EMBL/GenBank/DDBJ whole genome shotgun (WGS) entry which is preliminary data.</text>
</comment>
<dbReference type="Proteomes" id="UP001373714">
    <property type="component" value="Unassembled WGS sequence"/>
</dbReference>
<dbReference type="EMBL" id="JAVHNS010000004">
    <property type="protein sequence ID" value="KAK6358144.1"/>
    <property type="molecule type" value="Genomic_DNA"/>
</dbReference>
<name>A0AAV9VAB3_9PEZI</name>
<keyword evidence="3" id="KW-1185">Reference proteome</keyword>